<feature type="transmembrane region" description="Helical" evidence="1">
    <location>
        <begin position="52"/>
        <end position="71"/>
    </location>
</feature>
<dbReference type="Proteomes" id="UP000292307">
    <property type="component" value="Chromosome"/>
</dbReference>
<dbReference type="RefSeq" id="WP_131148664.1">
    <property type="nucleotide sequence ID" value="NZ_BMWV01000001.1"/>
</dbReference>
<dbReference type="InterPro" id="IPR046554">
    <property type="entry name" value="DUF6708"/>
</dbReference>
<dbReference type="EMBL" id="CP036401">
    <property type="protein sequence ID" value="QBI04603.1"/>
    <property type="molecule type" value="Genomic_DNA"/>
</dbReference>
<gene>
    <name evidence="3" type="ORF">EYF70_30095</name>
</gene>
<sequence length="258" mass="28902">MAKKRKSHETGVIARFSKKKPASQVATSFSLVKKTYPDAVELTGTPPGTRGMLLLSGCFGVAIGVVSANQIVENFFGNAELRVAHIITSIGYLAIIVAAIYLTTLCMRLELFKPEDEPIIFDRRHRKVYRVFMDSNLSWKGLFQPWPVRVAEHDWDLTVAEHHVSVDANTATISRVHALIFQVRKSRANAEIVDGFSVGSSLQLGELTVPVVWEYIRRFMEENGEHLPNGEHVIEIKKPASLWESILAVGLYGENFRI</sequence>
<organism evidence="3 4">
    <name type="scientific">Pseudoduganella albidiflava</name>
    <dbReference type="NCBI Taxonomy" id="321983"/>
    <lineage>
        <taxon>Bacteria</taxon>
        <taxon>Pseudomonadati</taxon>
        <taxon>Pseudomonadota</taxon>
        <taxon>Betaproteobacteria</taxon>
        <taxon>Burkholderiales</taxon>
        <taxon>Oxalobacteraceae</taxon>
        <taxon>Telluria group</taxon>
        <taxon>Pseudoduganella</taxon>
    </lineage>
</organism>
<name>A0ABX5S0Z4_9BURK</name>
<evidence type="ECO:0000259" key="2">
    <source>
        <dbReference type="Pfam" id="PF20455"/>
    </source>
</evidence>
<accession>A0ABX5S0Z4</accession>
<proteinExistence type="predicted"/>
<evidence type="ECO:0000313" key="3">
    <source>
        <dbReference type="EMBL" id="QBI04603.1"/>
    </source>
</evidence>
<feature type="transmembrane region" description="Helical" evidence="1">
    <location>
        <begin position="83"/>
        <end position="103"/>
    </location>
</feature>
<protein>
    <recommendedName>
        <fullName evidence="2">DUF6708 domain-containing protein</fullName>
    </recommendedName>
</protein>
<reference evidence="3 4" key="1">
    <citation type="submission" date="2019-02" db="EMBL/GenBank/DDBJ databases">
        <title>Draft Genome Sequences of Six Type Strains of the Genus Massilia.</title>
        <authorList>
            <person name="Miess H."/>
            <person name="Frediansyhah A."/>
            <person name="Gross H."/>
        </authorList>
    </citation>
    <scope>NUCLEOTIDE SEQUENCE [LARGE SCALE GENOMIC DNA]</scope>
    <source>
        <strain evidence="3 4">DSM 17472</strain>
    </source>
</reference>
<keyword evidence="4" id="KW-1185">Reference proteome</keyword>
<evidence type="ECO:0000313" key="4">
    <source>
        <dbReference type="Proteomes" id="UP000292307"/>
    </source>
</evidence>
<feature type="domain" description="DUF6708" evidence="2">
    <location>
        <begin position="97"/>
        <end position="230"/>
    </location>
</feature>
<evidence type="ECO:0000256" key="1">
    <source>
        <dbReference type="SAM" id="Phobius"/>
    </source>
</evidence>
<keyword evidence="1" id="KW-0812">Transmembrane</keyword>
<dbReference type="Pfam" id="PF20455">
    <property type="entry name" value="DUF6708"/>
    <property type="match status" value="1"/>
</dbReference>
<keyword evidence="1" id="KW-1133">Transmembrane helix</keyword>
<keyword evidence="1" id="KW-0472">Membrane</keyword>